<protein>
    <submittedName>
        <fullName evidence="3">Carbohydrate-binding module family 13 protein</fullName>
    </submittedName>
</protein>
<dbReference type="Pfam" id="PF14200">
    <property type="entry name" value="RicinB_lectin_2"/>
    <property type="match status" value="1"/>
</dbReference>
<evidence type="ECO:0000256" key="1">
    <source>
        <dbReference type="SAM" id="MobiDB-lite"/>
    </source>
</evidence>
<name>A0A165VRL2_9AGAM</name>
<evidence type="ECO:0000313" key="3">
    <source>
        <dbReference type="EMBL" id="KZT30082.1"/>
    </source>
</evidence>
<feature type="compositionally biased region" description="Basic and acidic residues" evidence="1">
    <location>
        <begin position="178"/>
        <end position="196"/>
    </location>
</feature>
<dbReference type="InParanoid" id="A0A165VRL2"/>
<sequence length="332" mass="35724">MGNAESSVSRPNGAPSIISPSSAWSAADQLRKSLEGEHTRKSGEHVRESGEHVRKSAEVDEHTPAQEQQEDFGEGHPPEESETDMPEESPVLPVQAENVDTAQAEDTPVESHHVQMRREPSSQGSIAKSESEMEKPEEPPAPPIQVEDVETRQAEDTQVEGHHVQMRREPSSQGTTAKPEEASEPQKTEEATHESIIHGTYTLVSMRANTAAMDLSGGDNKSIISFPVHGGVNQQWSIMPLAHGPERSYTIRSAVSGLYLTIEPDAGTGAVKVVGNEFPASWVVDEVTSGGGAQERVVRIGWPRSGLVVGFAEGEGETPGHKVGGSRTRDKS</sequence>
<dbReference type="Proteomes" id="UP000076761">
    <property type="component" value="Unassembled WGS sequence"/>
</dbReference>
<organism evidence="3 4">
    <name type="scientific">Neolentinus lepideus HHB14362 ss-1</name>
    <dbReference type="NCBI Taxonomy" id="1314782"/>
    <lineage>
        <taxon>Eukaryota</taxon>
        <taxon>Fungi</taxon>
        <taxon>Dikarya</taxon>
        <taxon>Basidiomycota</taxon>
        <taxon>Agaricomycotina</taxon>
        <taxon>Agaricomycetes</taxon>
        <taxon>Gloeophyllales</taxon>
        <taxon>Gloeophyllaceae</taxon>
        <taxon>Neolentinus</taxon>
    </lineage>
</organism>
<feature type="compositionally biased region" description="Polar residues" evidence="1">
    <location>
        <begin position="1"/>
        <end position="10"/>
    </location>
</feature>
<feature type="domain" description="Ricin B lectin" evidence="2">
    <location>
        <begin position="198"/>
        <end position="264"/>
    </location>
</feature>
<dbReference type="SUPFAM" id="SSF50370">
    <property type="entry name" value="Ricin B-like lectins"/>
    <property type="match status" value="1"/>
</dbReference>
<evidence type="ECO:0000259" key="2">
    <source>
        <dbReference type="Pfam" id="PF14200"/>
    </source>
</evidence>
<feature type="compositionally biased region" description="Basic and acidic residues" evidence="1">
    <location>
        <begin position="109"/>
        <end position="120"/>
    </location>
</feature>
<dbReference type="InterPro" id="IPR000772">
    <property type="entry name" value="Ricin_B_lectin"/>
</dbReference>
<feature type="compositionally biased region" description="Low complexity" evidence="1">
    <location>
        <begin position="14"/>
        <end position="27"/>
    </location>
</feature>
<feature type="compositionally biased region" description="Basic and acidic residues" evidence="1">
    <location>
        <begin position="149"/>
        <end position="170"/>
    </location>
</feature>
<dbReference type="EMBL" id="KV425552">
    <property type="protein sequence ID" value="KZT30082.1"/>
    <property type="molecule type" value="Genomic_DNA"/>
</dbReference>
<dbReference type="Gene3D" id="2.80.10.50">
    <property type="match status" value="1"/>
</dbReference>
<feature type="compositionally biased region" description="Basic and acidic residues" evidence="1">
    <location>
        <begin position="29"/>
        <end position="64"/>
    </location>
</feature>
<feature type="region of interest" description="Disordered" evidence="1">
    <location>
        <begin position="313"/>
        <end position="332"/>
    </location>
</feature>
<dbReference type="OrthoDB" id="2131701at2759"/>
<reference evidence="3 4" key="1">
    <citation type="journal article" date="2016" name="Mol. Biol. Evol.">
        <title>Comparative Genomics of Early-Diverging Mushroom-Forming Fungi Provides Insights into the Origins of Lignocellulose Decay Capabilities.</title>
        <authorList>
            <person name="Nagy L.G."/>
            <person name="Riley R."/>
            <person name="Tritt A."/>
            <person name="Adam C."/>
            <person name="Daum C."/>
            <person name="Floudas D."/>
            <person name="Sun H."/>
            <person name="Yadav J.S."/>
            <person name="Pangilinan J."/>
            <person name="Larsson K.H."/>
            <person name="Matsuura K."/>
            <person name="Barry K."/>
            <person name="Labutti K."/>
            <person name="Kuo R."/>
            <person name="Ohm R.A."/>
            <person name="Bhattacharya S.S."/>
            <person name="Shirouzu T."/>
            <person name="Yoshinaga Y."/>
            <person name="Martin F.M."/>
            <person name="Grigoriev I.V."/>
            <person name="Hibbett D.S."/>
        </authorList>
    </citation>
    <scope>NUCLEOTIDE SEQUENCE [LARGE SCALE GENOMIC DNA]</scope>
    <source>
        <strain evidence="3 4">HHB14362 ss-1</strain>
    </source>
</reference>
<dbReference type="InterPro" id="IPR035992">
    <property type="entry name" value="Ricin_B-like_lectins"/>
</dbReference>
<feature type="compositionally biased region" description="Basic and acidic residues" evidence="1">
    <location>
        <begin position="129"/>
        <end position="138"/>
    </location>
</feature>
<accession>A0A165VRL2</accession>
<proteinExistence type="predicted"/>
<dbReference type="AlphaFoldDB" id="A0A165VRL2"/>
<keyword evidence="4" id="KW-1185">Reference proteome</keyword>
<feature type="region of interest" description="Disordered" evidence="1">
    <location>
        <begin position="1"/>
        <end position="196"/>
    </location>
</feature>
<gene>
    <name evidence="3" type="ORF">NEOLEDRAFT_307243</name>
</gene>
<evidence type="ECO:0000313" key="4">
    <source>
        <dbReference type="Proteomes" id="UP000076761"/>
    </source>
</evidence>